<feature type="transmembrane region" description="Helical" evidence="6">
    <location>
        <begin position="384"/>
        <end position="404"/>
    </location>
</feature>
<feature type="transmembrane region" description="Helical" evidence="6">
    <location>
        <begin position="289"/>
        <end position="309"/>
    </location>
</feature>
<dbReference type="EMBL" id="SNVI01000005">
    <property type="protein sequence ID" value="TFE37486.1"/>
    <property type="molecule type" value="Genomic_DNA"/>
</dbReference>
<dbReference type="RefSeq" id="WP_134466012.1">
    <property type="nucleotide sequence ID" value="NZ_JBHMFL010000057.1"/>
</dbReference>
<evidence type="ECO:0000256" key="6">
    <source>
        <dbReference type="SAM" id="Phobius"/>
    </source>
</evidence>
<dbReference type="InterPro" id="IPR044770">
    <property type="entry name" value="MFS_spinster-like"/>
</dbReference>
<keyword evidence="5 6" id="KW-0472">Membrane</keyword>
<feature type="transmembrane region" description="Helical" evidence="6">
    <location>
        <begin position="217"/>
        <end position="235"/>
    </location>
</feature>
<dbReference type="PANTHER" id="PTHR23505:SF79">
    <property type="entry name" value="PROTEIN SPINSTER"/>
    <property type="match status" value="1"/>
</dbReference>
<keyword evidence="4 6" id="KW-1133">Transmembrane helix</keyword>
<feature type="transmembrane region" description="Helical" evidence="6">
    <location>
        <begin position="166"/>
        <end position="184"/>
    </location>
</feature>
<feature type="transmembrane region" description="Helical" evidence="6">
    <location>
        <begin position="135"/>
        <end position="154"/>
    </location>
</feature>
<accession>A0A4Y8MJ36</accession>
<dbReference type="InterPro" id="IPR036259">
    <property type="entry name" value="MFS_trans_sf"/>
</dbReference>
<evidence type="ECO:0000313" key="9">
    <source>
        <dbReference type="Proteomes" id="UP000297385"/>
    </source>
</evidence>
<proteinExistence type="predicted"/>
<dbReference type="SUPFAM" id="SSF103473">
    <property type="entry name" value="MFS general substrate transporter"/>
    <property type="match status" value="1"/>
</dbReference>
<dbReference type="GeneID" id="97303906"/>
<dbReference type="Pfam" id="PF07690">
    <property type="entry name" value="MFS_1"/>
    <property type="match status" value="1"/>
</dbReference>
<evidence type="ECO:0000256" key="2">
    <source>
        <dbReference type="ARBA" id="ARBA00022448"/>
    </source>
</evidence>
<evidence type="ECO:0000259" key="7">
    <source>
        <dbReference type="PROSITE" id="PS50850"/>
    </source>
</evidence>
<evidence type="ECO:0000256" key="1">
    <source>
        <dbReference type="ARBA" id="ARBA00004141"/>
    </source>
</evidence>
<dbReference type="InterPro" id="IPR020846">
    <property type="entry name" value="MFS_dom"/>
</dbReference>
<evidence type="ECO:0000256" key="3">
    <source>
        <dbReference type="ARBA" id="ARBA00022692"/>
    </source>
</evidence>
<dbReference type="Proteomes" id="UP000297385">
    <property type="component" value="Unassembled WGS sequence"/>
</dbReference>
<feature type="transmembrane region" description="Helical" evidence="6">
    <location>
        <begin position="44"/>
        <end position="65"/>
    </location>
</feature>
<dbReference type="PANTHER" id="PTHR23505">
    <property type="entry name" value="SPINSTER"/>
    <property type="match status" value="1"/>
</dbReference>
<feature type="transmembrane region" description="Helical" evidence="6">
    <location>
        <begin position="255"/>
        <end position="277"/>
    </location>
</feature>
<evidence type="ECO:0000313" key="8">
    <source>
        <dbReference type="EMBL" id="TFE37486.1"/>
    </source>
</evidence>
<dbReference type="PROSITE" id="PS50850">
    <property type="entry name" value="MFS"/>
    <property type="match status" value="1"/>
</dbReference>
<dbReference type="GO" id="GO:0022857">
    <property type="term" value="F:transmembrane transporter activity"/>
    <property type="evidence" value="ECO:0007669"/>
    <property type="project" value="InterPro"/>
</dbReference>
<dbReference type="GO" id="GO:0016020">
    <property type="term" value="C:membrane"/>
    <property type="evidence" value="ECO:0007669"/>
    <property type="project" value="UniProtKB-SubCell"/>
</dbReference>
<keyword evidence="2" id="KW-0813">Transport</keyword>
<name>A0A4Y8MJ36_9BURK</name>
<feature type="transmembrane region" description="Helical" evidence="6">
    <location>
        <begin position="315"/>
        <end position="336"/>
    </location>
</feature>
<evidence type="ECO:0000256" key="4">
    <source>
        <dbReference type="ARBA" id="ARBA00022989"/>
    </source>
</evidence>
<dbReference type="CDD" id="cd17328">
    <property type="entry name" value="MFS_spinster_like"/>
    <property type="match status" value="1"/>
</dbReference>
<comment type="caution">
    <text evidence="8">The sequence shown here is derived from an EMBL/GenBank/DDBJ whole genome shotgun (WGS) entry which is preliminary data.</text>
</comment>
<evidence type="ECO:0000256" key="5">
    <source>
        <dbReference type="ARBA" id="ARBA00023136"/>
    </source>
</evidence>
<dbReference type="AlphaFoldDB" id="A0A4Y8MJ36"/>
<gene>
    <name evidence="8" type="ORF">E2553_39200</name>
</gene>
<feature type="transmembrane region" description="Helical" evidence="6">
    <location>
        <begin position="348"/>
        <end position="372"/>
    </location>
</feature>
<sequence>MVSAAQRKYILFLLFMVSVFNYVDRTILSILQIPIKKELGLTDAQLGMLTGLAFAIFYAVLGVPIGRLADYWQRRRLVAGALTVWTGFTALTGIAAGFGSLLGFRIGVAVGEAGSIPASHSIISDLYPPDKRATAIAIFGLSLPVGILLGYSSAGWLVTNIGWREAFFVIGLAGLIVVPFMWFAKEPKRGTFDPVEVAKAPAPSTAEALKILWSKTAYRWLVLAGGFHAWAWYSVNSWNAMFYVRVHQIPLPTVSYYLALVNGIGSAIGIYAGARLADYFGSRDVRGRPRVIAISQLIMVPIAIVQYLVPSHAVSMVLGAITMTMMLVYYGPIVAVAHQMMPANIRGFTSGVLTLVVSLIGLGLGPLVTGFLSDKFTAAYGVQGLGYAISVTVCASLVSAFMFWRSSVHLPNEVLNKEPVKEAELLKEAVV</sequence>
<keyword evidence="3 6" id="KW-0812">Transmembrane</keyword>
<organism evidence="8 9">
    <name type="scientific">Paraburkholderia dipogonis</name>
    <dbReference type="NCBI Taxonomy" id="1211383"/>
    <lineage>
        <taxon>Bacteria</taxon>
        <taxon>Pseudomonadati</taxon>
        <taxon>Pseudomonadota</taxon>
        <taxon>Betaproteobacteria</taxon>
        <taxon>Burkholderiales</taxon>
        <taxon>Burkholderiaceae</taxon>
        <taxon>Paraburkholderia</taxon>
    </lineage>
</organism>
<feature type="domain" description="Major facilitator superfamily (MFS) profile" evidence="7">
    <location>
        <begin position="10"/>
        <end position="408"/>
    </location>
</feature>
<protein>
    <submittedName>
        <fullName evidence="8">MFS transporter</fullName>
    </submittedName>
</protein>
<reference evidence="8 9" key="1">
    <citation type="submission" date="2019-03" db="EMBL/GenBank/DDBJ databases">
        <title>Complete Genome Sequence of Paraburkholderia dipogonis ICMP 19430T, a Nitrogen-fixing Symbiont of the South African Invasive Legume Dipogon lignosus in New Zealand.</title>
        <authorList>
            <person name="De Meyer S.E."/>
        </authorList>
    </citation>
    <scope>NUCLEOTIDE SEQUENCE [LARGE SCALE GENOMIC DNA]</scope>
    <source>
        <strain evidence="8 9">ICMP 19430</strain>
    </source>
</reference>
<dbReference type="InterPro" id="IPR011701">
    <property type="entry name" value="MFS"/>
</dbReference>
<feature type="transmembrane region" description="Helical" evidence="6">
    <location>
        <begin position="77"/>
        <end position="98"/>
    </location>
</feature>
<comment type="subcellular location">
    <subcellularLocation>
        <location evidence="1">Membrane</location>
        <topology evidence="1">Multi-pass membrane protein</topology>
    </subcellularLocation>
</comment>
<dbReference type="Gene3D" id="1.20.1250.20">
    <property type="entry name" value="MFS general substrate transporter like domains"/>
    <property type="match status" value="1"/>
</dbReference>